<evidence type="ECO:0000256" key="3">
    <source>
        <dbReference type="SAM" id="MobiDB-lite"/>
    </source>
</evidence>
<feature type="compositionally biased region" description="Low complexity" evidence="3">
    <location>
        <begin position="8"/>
        <end position="19"/>
    </location>
</feature>
<dbReference type="SUPFAM" id="SSF52058">
    <property type="entry name" value="L domain-like"/>
    <property type="match status" value="1"/>
</dbReference>
<dbReference type="AlphaFoldDB" id="A0A448YVT9"/>
<evidence type="ECO:0000256" key="1">
    <source>
        <dbReference type="ARBA" id="ARBA00022614"/>
    </source>
</evidence>
<dbReference type="Pfam" id="PF13855">
    <property type="entry name" value="LRR_8"/>
    <property type="match status" value="1"/>
</dbReference>
<feature type="compositionally biased region" description="Low complexity" evidence="3">
    <location>
        <begin position="93"/>
        <end position="112"/>
    </location>
</feature>
<gene>
    <name evidence="5" type="ORF">PSNMU_V1.4_AUG-EV-PASAV3_0005780</name>
</gene>
<dbReference type="InterPro" id="IPR032675">
    <property type="entry name" value="LRR_dom_sf"/>
</dbReference>
<feature type="transmembrane region" description="Helical" evidence="4">
    <location>
        <begin position="65"/>
        <end position="86"/>
    </location>
</feature>
<feature type="region of interest" description="Disordered" evidence="3">
    <location>
        <begin position="93"/>
        <end position="154"/>
    </location>
</feature>
<reference evidence="5 6" key="1">
    <citation type="submission" date="2019-01" db="EMBL/GenBank/DDBJ databases">
        <authorList>
            <person name="Ferrante I. M."/>
        </authorList>
    </citation>
    <scope>NUCLEOTIDE SEQUENCE [LARGE SCALE GENOMIC DNA]</scope>
    <source>
        <strain evidence="5 6">B856</strain>
    </source>
</reference>
<keyword evidence="4" id="KW-0812">Transmembrane</keyword>
<keyword evidence="4" id="KW-0472">Membrane</keyword>
<dbReference type="Pfam" id="PF00560">
    <property type="entry name" value="LRR_1"/>
    <property type="match status" value="1"/>
</dbReference>
<dbReference type="Gene3D" id="3.80.10.10">
    <property type="entry name" value="Ribonuclease Inhibitor"/>
    <property type="match status" value="3"/>
</dbReference>
<dbReference type="Proteomes" id="UP000291116">
    <property type="component" value="Unassembled WGS sequence"/>
</dbReference>
<dbReference type="InterPro" id="IPR001611">
    <property type="entry name" value="Leu-rich_rpt"/>
</dbReference>
<protein>
    <recommendedName>
        <fullName evidence="7">Leucine-rich repeat-containing N-terminal plant-type domain-containing protein</fullName>
    </recommendedName>
</protein>
<evidence type="ECO:0000256" key="4">
    <source>
        <dbReference type="SAM" id="Phobius"/>
    </source>
</evidence>
<feature type="compositionally biased region" description="Polar residues" evidence="3">
    <location>
        <begin position="139"/>
        <end position="154"/>
    </location>
</feature>
<dbReference type="EMBL" id="CAACVS010000013">
    <property type="protein sequence ID" value="VEU33888.1"/>
    <property type="molecule type" value="Genomic_DNA"/>
</dbReference>
<accession>A0A448YVT9</accession>
<evidence type="ECO:0000256" key="2">
    <source>
        <dbReference type="ARBA" id="ARBA00022737"/>
    </source>
</evidence>
<organism evidence="5 6">
    <name type="scientific">Pseudo-nitzschia multistriata</name>
    <dbReference type="NCBI Taxonomy" id="183589"/>
    <lineage>
        <taxon>Eukaryota</taxon>
        <taxon>Sar</taxon>
        <taxon>Stramenopiles</taxon>
        <taxon>Ochrophyta</taxon>
        <taxon>Bacillariophyta</taxon>
        <taxon>Bacillariophyceae</taxon>
        <taxon>Bacillariophycidae</taxon>
        <taxon>Bacillariales</taxon>
        <taxon>Bacillariaceae</taxon>
        <taxon>Pseudo-nitzschia</taxon>
    </lineage>
</organism>
<dbReference type="PANTHER" id="PTHR48056">
    <property type="entry name" value="LRR RECEPTOR-LIKE SERINE/THREONINE-PROTEIN KINASE-RELATED"/>
    <property type="match status" value="1"/>
</dbReference>
<dbReference type="OrthoDB" id="40427at2759"/>
<keyword evidence="2" id="KW-0677">Repeat</keyword>
<feature type="compositionally biased region" description="Basic and acidic residues" evidence="3">
    <location>
        <begin position="119"/>
        <end position="128"/>
    </location>
</feature>
<dbReference type="InterPro" id="IPR050647">
    <property type="entry name" value="Plant_LRR-RLKs"/>
</dbReference>
<keyword evidence="1" id="KW-0433">Leucine-rich repeat</keyword>
<evidence type="ECO:0000313" key="5">
    <source>
        <dbReference type="EMBL" id="VEU33888.1"/>
    </source>
</evidence>
<proteinExistence type="predicted"/>
<feature type="region of interest" description="Disordered" evidence="3">
    <location>
        <begin position="1"/>
        <end position="55"/>
    </location>
</feature>
<keyword evidence="4" id="KW-1133">Transmembrane helix</keyword>
<evidence type="ECO:0000313" key="6">
    <source>
        <dbReference type="Proteomes" id="UP000291116"/>
    </source>
</evidence>
<evidence type="ECO:0008006" key="7">
    <source>
        <dbReference type="Google" id="ProtNLM"/>
    </source>
</evidence>
<name>A0A448YVT9_9STRA</name>
<sequence length="550" mass="58987">MGDWLTIDNDGNGASNGNGFELSNASLPVPHPDHSQYNMDGLDSNPNQSLGPPKGGCFGTRRSKIYLAVAALVLVTGGAVGAYLTVAPQSSSVEEAESSSSTSTSSTNVAGSAGVGHFAGREKLDKDSVGANHIPSPTPESMQYASVPTASPGPTASNFREIAGVIDEVARDGGKEFKDPNSYQSRAKQWVLTQNLPVDDSSTMTMEQQAIQLYALACIYYATFSVRSEWTDVHYGLDLALPGWYSSGGWLGSAKDVCTNWHGLTCDDQGRIFKIQLDTNGLTGAFPPEVALLHETLNTIDLYNNMVHNVGDEGNSFFGELTNLEYLYIGTTNFEYKGIPTALGKLTALKELDVSYNLYFGELNGATFENLSNLRYLAMDGNAYNSSLPIEITQLSNLEYLYAGFSFLQDNLEFVSSLPKIRELWVDDNPGLTGTIPPSIADAGSLASFSASNCELTGSIPTEMGSMANMVQLWLNDNNLTGQIPSEFGNIVTLQILNLQGNELVGDVSSSICSRRRPFGRLEELGADCDGAIACDEDCCTCCGDQCSSR</sequence>
<keyword evidence="6" id="KW-1185">Reference proteome</keyword>
<dbReference type="FunFam" id="3.80.10.10:FF:000041">
    <property type="entry name" value="LRR receptor-like serine/threonine-protein kinase ERECTA"/>
    <property type="match status" value="1"/>
</dbReference>